<feature type="transmembrane region" description="Helical" evidence="2">
    <location>
        <begin position="215"/>
        <end position="234"/>
    </location>
</feature>
<dbReference type="EMBL" id="SLWV01000024">
    <property type="protein sequence ID" value="TCO70755.1"/>
    <property type="molecule type" value="Genomic_DNA"/>
</dbReference>
<comment type="caution">
    <text evidence="4">The sequence shown here is derived from an EMBL/GenBank/DDBJ whole genome shotgun (WGS) entry which is preliminary data.</text>
</comment>
<evidence type="ECO:0000256" key="1">
    <source>
        <dbReference type="ARBA" id="ARBA00007362"/>
    </source>
</evidence>
<evidence type="ECO:0000313" key="4">
    <source>
        <dbReference type="EMBL" id="TCO70755.1"/>
    </source>
</evidence>
<keyword evidence="2" id="KW-1133">Transmembrane helix</keyword>
<feature type="domain" description="EamA" evidence="3">
    <location>
        <begin position="158"/>
        <end position="288"/>
    </location>
</feature>
<feature type="transmembrane region" description="Helical" evidence="2">
    <location>
        <begin position="80"/>
        <end position="101"/>
    </location>
</feature>
<dbReference type="InterPro" id="IPR000620">
    <property type="entry name" value="EamA_dom"/>
</dbReference>
<feature type="transmembrane region" description="Helical" evidence="2">
    <location>
        <begin position="246"/>
        <end position="265"/>
    </location>
</feature>
<feature type="transmembrane region" description="Helical" evidence="2">
    <location>
        <begin position="271"/>
        <end position="292"/>
    </location>
</feature>
<reference evidence="4 5" key="1">
    <citation type="submission" date="2019-03" db="EMBL/GenBank/DDBJ databases">
        <title>Genomic Encyclopedia of Type Strains, Phase IV (KMG-IV): sequencing the most valuable type-strain genomes for metagenomic binning, comparative biology and taxonomic classification.</title>
        <authorList>
            <person name="Goeker M."/>
        </authorList>
    </citation>
    <scope>NUCLEOTIDE SEQUENCE [LARGE SCALE GENOMIC DNA]</scope>
    <source>
        <strain evidence="4 5">DSM 102940</strain>
    </source>
</reference>
<feature type="transmembrane region" description="Helical" evidence="2">
    <location>
        <begin position="161"/>
        <end position="177"/>
    </location>
</feature>
<dbReference type="Proteomes" id="UP000294919">
    <property type="component" value="Unassembled WGS sequence"/>
</dbReference>
<protein>
    <submittedName>
        <fullName evidence="4">Putative membrane protein</fullName>
    </submittedName>
</protein>
<organism evidence="4 5">
    <name type="scientific">Marinisporobacter balticus</name>
    <dbReference type="NCBI Taxonomy" id="2018667"/>
    <lineage>
        <taxon>Bacteria</taxon>
        <taxon>Bacillati</taxon>
        <taxon>Bacillota</taxon>
        <taxon>Clostridia</taxon>
        <taxon>Peptostreptococcales</taxon>
        <taxon>Thermotaleaceae</taxon>
        <taxon>Marinisporobacter</taxon>
    </lineage>
</organism>
<accession>A0A4R2KVL5</accession>
<keyword evidence="2" id="KW-0812">Transmembrane</keyword>
<dbReference type="AlphaFoldDB" id="A0A4R2KVL5"/>
<dbReference type="Pfam" id="PF00892">
    <property type="entry name" value="EamA"/>
    <property type="match status" value="2"/>
</dbReference>
<feature type="transmembrane region" description="Helical" evidence="2">
    <location>
        <begin position="133"/>
        <end position="149"/>
    </location>
</feature>
<feature type="domain" description="EamA" evidence="3">
    <location>
        <begin position="17"/>
        <end position="149"/>
    </location>
</feature>
<sequence>MLYEGGVEMDKSKGNYKGIFFVALSALFFSLNSVFAKIAMQNSNYSGIVMAFGRFIVGFVIFLAYVVFKKKNLKPNNMKYIILRAIFNALTIIFFFISVQFTTITNANMLNMTYPVFVFLMAPYMNNEKVKKIYYSFLILTMIGYYLIVFPDFNSINKGDVAGLMAGLMAAFAVSFLREARKQDESYLIMFYLMLIGSIITFIMVVSNLEIPTPMVAFYIFFSALMGVLGQLFITIGYRYVDSATGALVASSRIIFGVILGVSLFSEMLSLRIIVGGILIMISLVGVSGILYKYLHNAEKSL</sequence>
<dbReference type="SUPFAM" id="SSF103481">
    <property type="entry name" value="Multidrug resistance efflux transporter EmrE"/>
    <property type="match status" value="2"/>
</dbReference>
<feature type="transmembrane region" description="Helical" evidence="2">
    <location>
        <begin position="45"/>
        <end position="68"/>
    </location>
</feature>
<keyword evidence="2" id="KW-0472">Membrane</keyword>
<gene>
    <name evidence="4" type="ORF">EV214_12457</name>
</gene>
<name>A0A4R2KVL5_9FIRM</name>
<dbReference type="GO" id="GO:0016020">
    <property type="term" value="C:membrane"/>
    <property type="evidence" value="ECO:0007669"/>
    <property type="project" value="InterPro"/>
</dbReference>
<dbReference type="InterPro" id="IPR037185">
    <property type="entry name" value="EmrE-like"/>
</dbReference>
<dbReference type="OrthoDB" id="6707571at2"/>
<dbReference type="PANTHER" id="PTHR22911">
    <property type="entry name" value="ACYL-MALONYL CONDENSING ENZYME-RELATED"/>
    <property type="match status" value="1"/>
</dbReference>
<keyword evidence="5" id="KW-1185">Reference proteome</keyword>
<feature type="transmembrane region" description="Helical" evidence="2">
    <location>
        <begin position="189"/>
        <end position="209"/>
    </location>
</feature>
<evidence type="ECO:0000259" key="3">
    <source>
        <dbReference type="Pfam" id="PF00892"/>
    </source>
</evidence>
<comment type="similarity">
    <text evidence="1">Belongs to the EamA transporter family.</text>
</comment>
<evidence type="ECO:0000256" key="2">
    <source>
        <dbReference type="SAM" id="Phobius"/>
    </source>
</evidence>
<evidence type="ECO:0000313" key="5">
    <source>
        <dbReference type="Proteomes" id="UP000294919"/>
    </source>
</evidence>
<proteinExistence type="inferred from homology"/>
<feature type="transmembrane region" description="Helical" evidence="2">
    <location>
        <begin position="19"/>
        <end position="39"/>
    </location>
</feature>
<feature type="transmembrane region" description="Helical" evidence="2">
    <location>
        <begin position="107"/>
        <end position="126"/>
    </location>
</feature>